<name>G0S209_CHATD</name>
<feature type="compositionally biased region" description="Polar residues" evidence="2">
    <location>
        <begin position="323"/>
        <end position="345"/>
    </location>
</feature>
<feature type="compositionally biased region" description="Basic and acidic residues" evidence="2">
    <location>
        <begin position="505"/>
        <end position="517"/>
    </location>
</feature>
<protein>
    <submittedName>
        <fullName evidence="3">DNA mismatch repair protein (Mlh3)-like protein</fullName>
    </submittedName>
</protein>
<dbReference type="Pfam" id="PF13589">
    <property type="entry name" value="HATPase_c_3"/>
    <property type="match status" value="1"/>
</dbReference>
<dbReference type="InterPro" id="IPR036890">
    <property type="entry name" value="HATPase_C_sf"/>
</dbReference>
<dbReference type="InterPro" id="IPR038973">
    <property type="entry name" value="MutL/Mlh/Pms-like"/>
</dbReference>
<dbReference type="OMA" id="CYREAVI"/>
<reference evidence="3 4" key="1">
    <citation type="journal article" date="2011" name="Cell">
        <title>Insight into structure and assembly of the nuclear pore complex by utilizing the genome of a eukaryotic thermophile.</title>
        <authorList>
            <person name="Amlacher S."/>
            <person name="Sarges P."/>
            <person name="Flemming D."/>
            <person name="van Noort V."/>
            <person name="Kunze R."/>
            <person name="Devos D.P."/>
            <person name="Arumugam M."/>
            <person name="Bork P."/>
            <person name="Hurt E."/>
        </authorList>
    </citation>
    <scope>NUCLEOTIDE SEQUENCE [LARGE SCALE GENOMIC DNA]</scope>
    <source>
        <strain evidence="4">DSM 1495 / CBS 144.50 / IMI 039719</strain>
    </source>
</reference>
<dbReference type="SUPFAM" id="SSF55874">
    <property type="entry name" value="ATPase domain of HSP90 chaperone/DNA topoisomerase II/histidine kinase"/>
    <property type="match status" value="1"/>
</dbReference>
<sequence>MSIQQLPKDVAAQLKSSTVITSLNGVIYGLVQNSLDAGSSKISISVDYARGNCSVEDNGLGIAPDNFREDGGLGQLHHTSKYPPQPDCHGRSGEFLAALAALSLLTVTSHHRDYRSHNSLTFHNSRLVSRSMHVPPEERILSSPSGTRVVVRDLFGSMPVRVKQRALELERLGSARDFEQLVARIVSLLLPWPSDVTVTIQESAARRSIVLRASEFNRVFENSSFGIEDSTQVNAGCPVKTEGFTLKELRPKRGVDRWPMFFVHIRLDAAADPVDVDEFFDEKHANVAIIVDLLQIMAYEFLKKHHFRPRSVAALQRLKRPKSNSPGPLSRHLSPSASTRSQSLPESHRPPFKSGTHKQVTAVAPRTSTSVTGLKSKSASPFSSWTKLKPGALQDVGTKGALTSQPVPEASAQSNQVPEVSSSFPVVNSSLGLLDRSGNVLHKPFEEDEPVAACSFTKLPSSQPGCYREAVIWTDPITKIKSLIDSRTGFAVKSGNNIKGRLPKKTKESRHEPEAPKWKPLEKIQRSTIFKPTEPLIPQVIQVSDTLNQESCSAGGWEVEAREMASSVPITTVSRISKHALQKAEVLAQVDQKFILAKVVVDDDHSDFDNHPDHLLILIDQHAADERCQVEALLKTYFVPDAIRPGFLVAQSRLLDRPLHFDLSRQDGDLLIRYQRHFRHWGIDYGLLPEAAWGKHPQKATVTEGSMETSQQ</sequence>
<feature type="region of interest" description="Disordered" evidence="2">
    <location>
        <begin position="495"/>
        <end position="517"/>
    </location>
</feature>
<dbReference type="GO" id="GO:0006298">
    <property type="term" value="P:mismatch repair"/>
    <property type="evidence" value="ECO:0007669"/>
    <property type="project" value="InterPro"/>
</dbReference>
<evidence type="ECO:0000313" key="3">
    <source>
        <dbReference type="EMBL" id="EGS23069.1"/>
    </source>
</evidence>
<dbReference type="PANTHER" id="PTHR10073:SF47">
    <property type="entry name" value="DNA MISMATCH REPAIR PROTEIN MLH3"/>
    <property type="match status" value="1"/>
</dbReference>
<keyword evidence="4" id="KW-1185">Reference proteome</keyword>
<comment type="similarity">
    <text evidence="1">Belongs to the DNA mismatch repair MutL/HexB family.</text>
</comment>
<feature type="region of interest" description="Disordered" evidence="2">
    <location>
        <begin position="318"/>
        <end position="383"/>
    </location>
</feature>
<dbReference type="HOGENOM" id="CLU_005415_0_0_1"/>
<organism evidence="4">
    <name type="scientific">Chaetomium thermophilum (strain DSM 1495 / CBS 144.50 / IMI 039719)</name>
    <name type="common">Thermochaetoides thermophila</name>
    <dbReference type="NCBI Taxonomy" id="759272"/>
    <lineage>
        <taxon>Eukaryota</taxon>
        <taxon>Fungi</taxon>
        <taxon>Dikarya</taxon>
        <taxon>Ascomycota</taxon>
        <taxon>Pezizomycotina</taxon>
        <taxon>Sordariomycetes</taxon>
        <taxon>Sordariomycetidae</taxon>
        <taxon>Sordariales</taxon>
        <taxon>Chaetomiaceae</taxon>
        <taxon>Thermochaetoides</taxon>
    </lineage>
</organism>
<dbReference type="GO" id="GO:0032300">
    <property type="term" value="C:mismatch repair complex"/>
    <property type="evidence" value="ECO:0007669"/>
    <property type="project" value="InterPro"/>
</dbReference>
<evidence type="ECO:0000313" key="4">
    <source>
        <dbReference type="Proteomes" id="UP000008066"/>
    </source>
</evidence>
<dbReference type="RefSeq" id="XP_006692061.1">
    <property type="nucleotide sequence ID" value="XM_006691998.1"/>
</dbReference>
<dbReference type="eggNOG" id="KOG1977">
    <property type="taxonomic scope" value="Eukaryota"/>
</dbReference>
<dbReference type="Gene3D" id="3.30.1540.20">
    <property type="entry name" value="MutL, C-terminal domain, dimerisation subdomain"/>
    <property type="match status" value="1"/>
</dbReference>
<dbReference type="InterPro" id="IPR042120">
    <property type="entry name" value="MutL_C_dimsub"/>
</dbReference>
<evidence type="ECO:0000256" key="2">
    <source>
        <dbReference type="SAM" id="MobiDB-lite"/>
    </source>
</evidence>
<dbReference type="Proteomes" id="UP000008066">
    <property type="component" value="Unassembled WGS sequence"/>
</dbReference>
<dbReference type="EMBL" id="GL988039">
    <property type="protein sequence ID" value="EGS23069.1"/>
    <property type="molecule type" value="Genomic_DNA"/>
</dbReference>
<evidence type="ECO:0000256" key="1">
    <source>
        <dbReference type="ARBA" id="ARBA00006082"/>
    </source>
</evidence>
<dbReference type="GeneID" id="18255593"/>
<gene>
    <name evidence="3" type="ORF">CTHT_0015550</name>
</gene>
<dbReference type="Gene3D" id="3.30.565.10">
    <property type="entry name" value="Histidine kinase-like ATPase, C-terminal domain"/>
    <property type="match status" value="1"/>
</dbReference>
<feature type="compositionally biased region" description="Polar residues" evidence="2">
    <location>
        <begin position="366"/>
        <end position="383"/>
    </location>
</feature>
<feature type="compositionally biased region" description="Polar residues" evidence="2">
    <location>
        <begin position="401"/>
        <end position="420"/>
    </location>
</feature>
<dbReference type="KEGG" id="cthr:CTHT_0015550"/>
<dbReference type="OrthoDB" id="429932at2759"/>
<dbReference type="AlphaFoldDB" id="G0S209"/>
<feature type="region of interest" description="Disordered" evidence="2">
    <location>
        <begin position="396"/>
        <end position="420"/>
    </location>
</feature>
<accession>G0S209</accession>
<dbReference type="SUPFAM" id="SSF118116">
    <property type="entry name" value="DNA mismatch repair protein MutL"/>
    <property type="match status" value="1"/>
</dbReference>
<dbReference type="STRING" id="759272.G0S209"/>
<proteinExistence type="inferred from homology"/>
<dbReference type="GO" id="GO:0140664">
    <property type="term" value="F:ATP-dependent DNA damage sensor activity"/>
    <property type="evidence" value="ECO:0007669"/>
    <property type="project" value="InterPro"/>
</dbReference>
<dbReference type="GO" id="GO:0016887">
    <property type="term" value="F:ATP hydrolysis activity"/>
    <property type="evidence" value="ECO:0007669"/>
    <property type="project" value="InterPro"/>
</dbReference>
<dbReference type="InterPro" id="IPR037198">
    <property type="entry name" value="MutL_C_sf"/>
</dbReference>
<dbReference type="eggNOG" id="KOG1978">
    <property type="taxonomic scope" value="Eukaryota"/>
</dbReference>
<dbReference type="PANTHER" id="PTHR10073">
    <property type="entry name" value="DNA MISMATCH REPAIR PROTEIN MLH, PMS, MUTL"/>
    <property type="match status" value="1"/>
</dbReference>